<accession>A0AAV5EZF9</accession>
<protein>
    <submittedName>
        <fullName evidence="1">Uncharacterized protein</fullName>
    </submittedName>
</protein>
<dbReference type="PANTHER" id="PTHR11764">
    <property type="entry name" value="TERPENE CYCLASE/MUTASE FAMILY MEMBER"/>
    <property type="match status" value="1"/>
</dbReference>
<dbReference type="PANTHER" id="PTHR11764:SF39">
    <property type="entry name" value="TERPENE CYCLASE_MUTASE FAMILY MEMBER"/>
    <property type="match status" value="1"/>
</dbReference>
<dbReference type="AlphaFoldDB" id="A0AAV5EZF9"/>
<dbReference type="GO" id="GO:0016104">
    <property type="term" value="P:triterpenoid biosynthetic process"/>
    <property type="evidence" value="ECO:0007669"/>
    <property type="project" value="InterPro"/>
</dbReference>
<dbReference type="GO" id="GO:0005811">
    <property type="term" value="C:lipid droplet"/>
    <property type="evidence" value="ECO:0007669"/>
    <property type="project" value="InterPro"/>
</dbReference>
<gene>
    <name evidence="1" type="primary">gb16983</name>
    <name evidence="1" type="ORF">PR202_gb16983</name>
</gene>
<reference evidence="1" key="2">
    <citation type="submission" date="2021-12" db="EMBL/GenBank/DDBJ databases">
        <title>Resequencing data analysis of finger millet.</title>
        <authorList>
            <person name="Hatakeyama M."/>
            <person name="Aluri S."/>
            <person name="Balachadran M.T."/>
            <person name="Sivarajan S.R."/>
            <person name="Poveda L."/>
            <person name="Shimizu-Inatsugi R."/>
            <person name="Schlapbach R."/>
            <person name="Sreeman S.M."/>
            <person name="Shimizu K.K."/>
        </authorList>
    </citation>
    <scope>NUCLEOTIDE SEQUENCE</scope>
</reference>
<dbReference type="EMBL" id="BQKI01000081">
    <property type="protein sequence ID" value="GJN28814.1"/>
    <property type="molecule type" value="Genomic_DNA"/>
</dbReference>
<dbReference type="InterPro" id="IPR008930">
    <property type="entry name" value="Terpenoid_cyclase/PrenylTrfase"/>
</dbReference>
<dbReference type="GO" id="GO:0016866">
    <property type="term" value="F:intramolecular transferase activity"/>
    <property type="evidence" value="ECO:0007669"/>
    <property type="project" value="InterPro"/>
</dbReference>
<organism evidence="1 2">
    <name type="scientific">Eleusine coracana subsp. coracana</name>
    <dbReference type="NCBI Taxonomy" id="191504"/>
    <lineage>
        <taxon>Eukaryota</taxon>
        <taxon>Viridiplantae</taxon>
        <taxon>Streptophyta</taxon>
        <taxon>Embryophyta</taxon>
        <taxon>Tracheophyta</taxon>
        <taxon>Spermatophyta</taxon>
        <taxon>Magnoliopsida</taxon>
        <taxon>Liliopsida</taxon>
        <taxon>Poales</taxon>
        <taxon>Poaceae</taxon>
        <taxon>PACMAD clade</taxon>
        <taxon>Chloridoideae</taxon>
        <taxon>Cynodonteae</taxon>
        <taxon>Eleusininae</taxon>
        <taxon>Eleusine</taxon>
    </lineage>
</organism>
<evidence type="ECO:0000313" key="2">
    <source>
        <dbReference type="Proteomes" id="UP001054889"/>
    </source>
</evidence>
<evidence type="ECO:0000313" key="1">
    <source>
        <dbReference type="EMBL" id="GJN28814.1"/>
    </source>
</evidence>
<keyword evidence="2" id="KW-1185">Reference proteome</keyword>
<sequence>MDTDHTLLFKNNDGTFSTYEPKRTTPLLEVERDPTPLYHAAKELINMQLDTGDFPQQDRVLESISEMKEFIKPDHRKALLDILDPQMEHVGCFNSSLYFNYGNYRNLYPIWALGEFHRWLLAKK</sequence>
<dbReference type="SUPFAM" id="SSF48239">
    <property type="entry name" value="Terpenoid cyclases/Protein prenyltransferases"/>
    <property type="match status" value="1"/>
</dbReference>
<comment type="caution">
    <text evidence="1">The sequence shown here is derived from an EMBL/GenBank/DDBJ whole genome shotgun (WGS) entry which is preliminary data.</text>
</comment>
<dbReference type="InterPro" id="IPR018333">
    <property type="entry name" value="Squalene_cyclase"/>
</dbReference>
<name>A0AAV5EZF9_ELECO</name>
<proteinExistence type="predicted"/>
<dbReference type="Proteomes" id="UP001054889">
    <property type="component" value="Unassembled WGS sequence"/>
</dbReference>
<reference evidence="1" key="1">
    <citation type="journal article" date="2018" name="DNA Res.">
        <title>Multiple hybrid de novo genome assembly of finger millet, an orphan allotetraploid crop.</title>
        <authorList>
            <person name="Hatakeyama M."/>
            <person name="Aluri S."/>
            <person name="Balachadran M.T."/>
            <person name="Sivarajan S.R."/>
            <person name="Patrignani A."/>
            <person name="Gruter S."/>
            <person name="Poveda L."/>
            <person name="Shimizu-Inatsugi R."/>
            <person name="Baeten J."/>
            <person name="Francoijs K.J."/>
            <person name="Nataraja K.N."/>
            <person name="Reddy Y.A.N."/>
            <person name="Phadnis S."/>
            <person name="Ravikumar R.L."/>
            <person name="Schlapbach R."/>
            <person name="Sreeman S.M."/>
            <person name="Shimizu K.K."/>
        </authorList>
    </citation>
    <scope>NUCLEOTIDE SEQUENCE</scope>
</reference>
<dbReference type="Gene3D" id="1.50.10.20">
    <property type="match status" value="1"/>
</dbReference>